<dbReference type="RefSeq" id="WP_342626959.1">
    <property type="nucleotide sequence ID" value="NZ_CP152276.1"/>
</dbReference>
<comment type="similarity">
    <text evidence="4">Belongs to the TonB-dependent receptor family.</text>
</comment>
<evidence type="ECO:0000313" key="8">
    <source>
        <dbReference type="EMBL" id="XAE40930.1"/>
    </source>
</evidence>
<feature type="region of interest" description="Disordered" evidence="5">
    <location>
        <begin position="1"/>
        <end position="71"/>
    </location>
</feature>
<evidence type="ECO:0000256" key="3">
    <source>
        <dbReference type="ARBA" id="ARBA00023237"/>
    </source>
</evidence>
<dbReference type="InterPro" id="IPR037066">
    <property type="entry name" value="Plug_dom_sf"/>
</dbReference>
<proteinExistence type="inferred from homology"/>
<dbReference type="EMBL" id="CP152276">
    <property type="protein sequence ID" value="XAE40930.1"/>
    <property type="molecule type" value="Genomic_DNA"/>
</dbReference>
<evidence type="ECO:0000256" key="2">
    <source>
        <dbReference type="ARBA" id="ARBA00023136"/>
    </source>
</evidence>
<protein>
    <submittedName>
        <fullName evidence="8">TonB-dependent receptor</fullName>
    </submittedName>
</protein>
<gene>
    <name evidence="8" type="ORF">AAC691_11300</name>
</gene>
<accession>A0ABZ3CZX2</accession>
<name>A0ABZ3CZX2_9PROT</name>
<keyword evidence="9" id="KW-1185">Reference proteome</keyword>
<dbReference type="Gene3D" id="2.40.170.20">
    <property type="entry name" value="TonB-dependent receptor, beta-barrel domain"/>
    <property type="match status" value="1"/>
</dbReference>
<evidence type="ECO:0000259" key="6">
    <source>
        <dbReference type="Pfam" id="PF00593"/>
    </source>
</evidence>
<dbReference type="Pfam" id="PF00593">
    <property type="entry name" value="TonB_dep_Rec_b-barrel"/>
    <property type="match status" value="1"/>
</dbReference>
<keyword evidence="8" id="KW-0675">Receptor</keyword>
<organism evidence="8 9">
    <name type="scientific">Nguyenibacter vanlangensis</name>
    <dbReference type="NCBI Taxonomy" id="1216886"/>
    <lineage>
        <taxon>Bacteria</taxon>
        <taxon>Pseudomonadati</taxon>
        <taxon>Pseudomonadota</taxon>
        <taxon>Alphaproteobacteria</taxon>
        <taxon>Acetobacterales</taxon>
        <taxon>Acetobacteraceae</taxon>
        <taxon>Nguyenibacter</taxon>
    </lineage>
</organism>
<comment type="subcellular location">
    <subcellularLocation>
        <location evidence="1 4">Cell outer membrane</location>
    </subcellularLocation>
</comment>
<dbReference type="Pfam" id="PF07715">
    <property type="entry name" value="Plug"/>
    <property type="match status" value="1"/>
</dbReference>
<evidence type="ECO:0000313" key="9">
    <source>
        <dbReference type="Proteomes" id="UP001449795"/>
    </source>
</evidence>
<keyword evidence="4" id="KW-0798">TonB box</keyword>
<feature type="compositionally biased region" description="Basic residues" evidence="5">
    <location>
        <begin position="22"/>
        <end position="34"/>
    </location>
</feature>
<dbReference type="SUPFAM" id="SSF56935">
    <property type="entry name" value="Porins"/>
    <property type="match status" value="1"/>
</dbReference>
<dbReference type="InterPro" id="IPR036942">
    <property type="entry name" value="Beta-barrel_TonB_sf"/>
</dbReference>
<keyword evidence="3" id="KW-0998">Cell outer membrane</keyword>
<dbReference type="InterPro" id="IPR000531">
    <property type="entry name" value="Beta-barrel_TonB"/>
</dbReference>
<dbReference type="Proteomes" id="UP001449795">
    <property type="component" value="Chromosome"/>
</dbReference>
<evidence type="ECO:0000256" key="1">
    <source>
        <dbReference type="ARBA" id="ARBA00004442"/>
    </source>
</evidence>
<evidence type="ECO:0000256" key="4">
    <source>
        <dbReference type="RuleBase" id="RU003357"/>
    </source>
</evidence>
<dbReference type="InterPro" id="IPR012910">
    <property type="entry name" value="Plug_dom"/>
</dbReference>
<evidence type="ECO:0000259" key="7">
    <source>
        <dbReference type="Pfam" id="PF07715"/>
    </source>
</evidence>
<sequence length="835" mass="91976">MAATSFGPVPGAALADSATGTAHRHHAPAGKKHAASGAAEQAPGQTQTPVRTRGRARRRGGAGGLQARSDENVAVTGHRFVSHNADTVVARAFMEQQVPGTNILRSLQMVPGVNYSSTDALGIDTWGANLYVRGFFMDQLGVTLDGIPLNDQSYSNLNGVNVADAAIPDDIARESVSQGAGAVQLPSNTNLGGTLQFWTRDPTDKMGGKITQGFGSYKMEHSYFRFDSGILNPSGTKFFVAYDRNYEEKYSSPSPDFQQGVDAKLIQPLGQRGTMTAFFNWSNAQAWNYPDLSLDILQNVGWRTRAFYPNYAGAYAAAQWNWICDTGSSPAASCTGGAGTINPTTGQPFALRGPNQVPNGWQNTAEGAGVAYYDGGQQSIDYVGGLNFDITLNERLRWLSTLYGHSDTQYTTYGDPFMGSTTGAPLSEQVWQPRQERYGFTTALDYTLARHHINAGFWYENNNQAEAQYWYNEPVLGQGLPLETIGPYDTYGPAFAQAYGFQWSTNTFQAHVMDTWRLMPTLTLEYGFKSLLQTTSGGAYYGNADVYGTADLPNGSMTSANGFLPHVNLDWHPRPQHDLYVDIAENMRPFTVAPTGGATSPWAVTGQSIFKGLQHSLSPERDWTFLLGYRYTSPYLIVATDGYYTYISHRLLSASVGSLNNPLTSVVDTRVATMYGADISATLTPVRGLTIYNSFSYNHFTWGAHTQIQDGNGNYDDIYGNVMDGYPKFMYKAMASYTFHGFTAHIDANYLSKRYFSILNDTWIPSYWLVNGGVRYQFGNFRFFKNVTADFNIYNLNNTKYIAMMGENGFPVTGDYQSFERGSVRELFGTISTEF</sequence>
<keyword evidence="2 4" id="KW-0472">Membrane</keyword>
<feature type="domain" description="TonB-dependent receptor-like beta-barrel" evidence="6">
    <location>
        <begin position="349"/>
        <end position="796"/>
    </location>
</feature>
<reference evidence="8 9" key="1">
    <citation type="submission" date="2024-04" db="EMBL/GenBank/DDBJ databases">
        <title>Complete genome sequence of Nguyenibacter vanlangesis HBCM-1154, a strain capable of nitrogen fixation, IAA production, and phosphorus solubilization isolated from sugarcane soil.</title>
        <authorList>
            <person name="MY HANH P."/>
        </authorList>
    </citation>
    <scope>NUCLEOTIDE SEQUENCE [LARGE SCALE GENOMIC DNA]</scope>
    <source>
        <strain evidence="8 9">HBCM 1154</strain>
    </source>
</reference>
<dbReference type="Gene3D" id="2.170.130.10">
    <property type="entry name" value="TonB-dependent receptor, plug domain"/>
    <property type="match status" value="1"/>
</dbReference>
<evidence type="ECO:0000256" key="5">
    <source>
        <dbReference type="SAM" id="MobiDB-lite"/>
    </source>
</evidence>
<feature type="domain" description="TonB-dependent receptor plug" evidence="7">
    <location>
        <begin position="87"/>
        <end position="188"/>
    </location>
</feature>